<evidence type="ECO:0000313" key="2">
    <source>
        <dbReference type="EMBL" id="KKY15617.1"/>
    </source>
</evidence>
<evidence type="ECO:0000313" key="3">
    <source>
        <dbReference type="Proteomes" id="UP000053317"/>
    </source>
</evidence>
<dbReference type="Proteomes" id="UP000053317">
    <property type="component" value="Unassembled WGS sequence"/>
</dbReference>
<protein>
    <submittedName>
        <fullName evidence="2">Putative rna exonuclease 4</fullName>
    </submittedName>
</protein>
<dbReference type="GO" id="GO:0006401">
    <property type="term" value="P:RNA catabolic process"/>
    <property type="evidence" value="ECO:0007669"/>
    <property type="project" value="InterPro"/>
</dbReference>
<comment type="caution">
    <text evidence="2">The sequence shown here is derived from an EMBL/GenBank/DDBJ whole genome shotgun (WGS) entry which is preliminary data.</text>
</comment>
<dbReference type="AlphaFoldDB" id="A0A0G2DXI0"/>
<dbReference type="OrthoDB" id="6222486at2759"/>
<gene>
    <name evidence="2" type="ORF">UCRPC4_g06249</name>
</gene>
<dbReference type="PANTHER" id="PTHR47204">
    <property type="entry name" value="OS02G0168900 PROTEIN"/>
    <property type="match status" value="1"/>
</dbReference>
<dbReference type="Gene3D" id="2.40.128.680">
    <property type="match status" value="1"/>
</dbReference>
<dbReference type="Pfam" id="PF08615">
    <property type="entry name" value="RNase_H2_suC"/>
    <property type="match status" value="1"/>
</dbReference>
<feature type="compositionally biased region" description="Acidic residues" evidence="1">
    <location>
        <begin position="92"/>
        <end position="104"/>
    </location>
</feature>
<dbReference type="GO" id="GO:0004527">
    <property type="term" value="F:exonuclease activity"/>
    <property type="evidence" value="ECO:0007669"/>
    <property type="project" value="UniProtKB-KW"/>
</dbReference>
<dbReference type="InterPro" id="IPR013924">
    <property type="entry name" value="RNase_H2_suC"/>
</dbReference>
<dbReference type="GO" id="GO:0032299">
    <property type="term" value="C:ribonuclease H2 complex"/>
    <property type="evidence" value="ECO:0007669"/>
    <property type="project" value="InterPro"/>
</dbReference>
<dbReference type="EMBL" id="LCWF01000182">
    <property type="protein sequence ID" value="KKY15617.1"/>
    <property type="molecule type" value="Genomic_DNA"/>
</dbReference>
<evidence type="ECO:0000256" key="1">
    <source>
        <dbReference type="SAM" id="MobiDB-lite"/>
    </source>
</evidence>
<reference evidence="2 3" key="1">
    <citation type="submission" date="2015-05" db="EMBL/GenBank/DDBJ databases">
        <title>Distinctive expansion of gene families associated with plant cell wall degradation and secondary metabolism in the genomes of grapevine trunk pathogens.</title>
        <authorList>
            <person name="Lawrence D.P."/>
            <person name="Travadon R."/>
            <person name="Rolshausen P.E."/>
            <person name="Baumgartner K."/>
        </authorList>
    </citation>
    <scope>NUCLEOTIDE SEQUENCE [LARGE SCALE GENOMIC DNA]</scope>
    <source>
        <strain evidence="2">UCRPC4</strain>
    </source>
</reference>
<keyword evidence="2" id="KW-0540">Nuclease</keyword>
<keyword evidence="3" id="KW-1185">Reference proteome</keyword>
<dbReference type="PANTHER" id="PTHR47204:SF1">
    <property type="entry name" value="RIBONUCLEASE H2 SUBUNIT C"/>
    <property type="match status" value="1"/>
</dbReference>
<feature type="region of interest" description="Disordered" evidence="1">
    <location>
        <begin position="75"/>
        <end position="107"/>
    </location>
</feature>
<reference evidence="2 3" key="2">
    <citation type="submission" date="2015-05" db="EMBL/GenBank/DDBJ databases">
        <authorList>
            <person name="Morales-Cruz A."/>
            <person name="Amrine K.C."/>
            <person name="Cantu D."/>
        </authorList>
    </citation>
    <scope>NUCLEOTIDE SEQUENCE [LARGE SCALE GENOMIC DNA]</scope>
    <source>
        <strain evidence="2">UCRPC4</strain>
    </source>
</reference>
<keyword evidence="2" id="KW-0269">Exonuclease</keyword>
<dbReference type="CDD" id="cd09271">
    <property type="entry name" value="RNase_H2-C"/>
    <property type="match status" value="1"/>
</dbReference>
<keyword evidence="2" id="KW-0378">Hydrolase</keyword>
<accession>A0A0G2DXI0</accession>
<name>A0A0G2DXI0_PHACM</name>
<sequence>MLAFKKTENEPRSYTLNILPCRINQTGPTKVSKRFWSPKEENDGTHAAYFRGRKLRGRKLNIPEGYEGVAAKQLDASAPSASAPVHVRSFDDEAEADEEDDEEKPEPVKMLDIVATFENVVVWGHEVLPAPDDAYVKGIEEWIAFAETIHKEPSAEK</sequence>
<organism evidence="2 3">
    <name type="scientific">Phaeomoniella chlamydospora</name>
    <name type="common">Phaeoacremonium chlamydosporum</name>
    <dbReference type="NCBI Taxonomy" id="158046"/>
    <lineage>
        <taxon>Eukaryota</taxon>
        <taxon>Fungi</taxon>
        <taxon>Dikarya</taxon>
        <taxon>Ascomycota</taxon>
        <taxon>Pezizomycotina</taxon>
        <taxon>Eurotiomycetes</taxon>
        <taxon>Chaetothyriomycetidae</taxon>
        <taxon>Phaeomoniellales</taxon>
        <taxon>Phaeomoniellaceae</taxon>
        <taxon>Phaeomoniella</taxon>
    </lineage>
</organism>
<proteinExistence type="predicted"/>